<evidence type="ECO:0000259" key="3">
    <source>
        <dbReference type="Pfam" id="PF07201"/>
    </source>
</evidence>
<reference evidence="5 8" key="2">
    <citation type="submission" date="2023-11" db="EMBL/GenBank/DDBJ databases">
        <title>MicrobeMod: A computational toolkit for identifying prokaryotic methylation and restriction-modification with nanopore sequencing.</title>
        <authorList>
            <person name="Crits-Christoph A."/>
            <person name="Kang S.C."/>
            <person name="Lee H."/>
            <person name="Ostrov N."/>
        </authorList>
    </citation>
    <scope>NUCLEOTIDE SEQUENCE [LARGE SCALE GENOMIC DNA]</scope>
    <source>
        <strain evidence="5 8">ATCC BAA-571</strain>
    </source>
</reference>
<dbReference type="Pfam" id="PF07201">
    <property type="entry name" value="HrpJ"/>
    <property type="match status" value="1"/>
</dbReference>
<dbReference type="EMBL" id="FNAE01000002">
    <property type="protein sequence ID" value="SDE28804.1"/>
    <property type="molecule type" value="Genomic_DNA"/>
</dbReference>
<dbReference type="RefSeq" id="WP_074677366.1">
    <property type="nucleotide sequence ID" value="NZ_CBCSET010000003.1"/>
</dbReference>
<organism evidence="6 7">
    <name type="scientific">Ectopseudomonas alcaliphila</name>
    <dbReference type="NCBI Taxonomy" id="101564"/>
    <lineage>
        <taxon>Bacteria</taxon>
        <taxon>Pseudomonadati</taxon>
        <taxon>Pseudomonadota</taxon>
        <taxon>Gammaproteobacteria</taxon>
        <taxon>Pseudomonadales</taxon>
        <taxon>Pseudomonadaceae</taxon>
        <taxon>Ectopseudomonas</taxon>
    </lineage>
</organism>
<dbReference type="SUPFAM" id="SSF140591">
    <property type="entry name" value="Type III secretion system domain"/>
    <property type="match status" value="1"/>
</dbReference>
<sequence>MIRPTTIANSILHIPPVARAASPAASLAQVRSGAATTNGTSAQQASRFAAALVQNSRELGRRDLFAKINALQSQASKQHELAHLLLATHERGMEESARALRKTLKNGQLLRMERGKLLKQIVDSMAGDAAKAHALLQAAARQAKGEKSLNEQQVLNQQLQLLRQQHGRNPRPLFNTGNNTRTMARGGEDPQRRDKLRSLYSVAVTEQLNVVGLIEALLNSTQDDGQKDGREGFEAVLREVRQVVARDMAELDSSASPQKLRTMMYAVSTAQYVATLFGGCEHLLGRMRNKNPAMQVETSAFLKNLLGLIGKGMALNETLQLTQQIGGRQLKHQLAFLNGLRPMLHQLPIMLWRDIKSRQNALGNLLSLMAALTSEEQKRLKEGIA</sequence>
<keyword evidence="8" id="KW-1185">Reference proteome</keyword>
<evidence type="ECO:0000259" key="4">
    <source>
        <dbReference type="Pfam" id="PF09059"/>
    </source>
</evidence>
<dbReference type="AlphaFoldDB" id="A0A1G7BNY8"/>
<proteinExistence type="predicted"/>
<gene>
    <name evidence="6" type="ORF">SAMN05216575_102298</name>
    <name evidence="5" type="ORF">SIM71_13575</name>
</gene>
<dbReference type="NCBIfam" id="TIGR02511">
    <property type="entry name" value="type_III_tyeA"/>
    <property type="match status" value="1"/>
</dbReference>
<dbReference type="Proteomes" id="UP000182413">
    <property type="component" value="Unassembled WGS sequence"/>
</dbReference>
<accession>A0A1G7BNY8</accession>
<dbReference type="InterPro" id="IPR038347">
    <property type="entry name" value="TyeA_sf"/>
</dbReference>
<dbReference type="GO" id="GO:0046903">
    <property type="term" value="P:secretion"/>
    <property type="evidence" value="ECO:0007669"/>
    <property type="project" value="InterPro"/>
</dbReference>
<dbReference type="EMBL" id="JAWXXP010000001">
    <property type="protein sequence ID" value="MDX5993094.1"/>
    <property type="molecule type" value="Genomic_DNA"/>
</dbReference>
<dbReference type="Proteomes" id="UP001278050">
    <property type="component" value="Unassembled WGS sequence"/>
</dbReference>
<feature type="signal peptide" evidence="2">
    <location>
        <begin position="1"/>
        <end position="20"/>
    </location>
</feature>
<protein>
    <submittedName>
        <fullName evidence="5">TyeA family type III secretion system gatekeeper subunit</fullName>
    </submittedName>
    <submittedName>
        <fullName evidence="6">Type III secretion protein W</fullName>
    </submittedName>
</protein>
<evidence type="ECO:0000313" key="6">
    <source>
        <dbReference type="EMBL" id="SDE28804.1"/>
    </source>
</evidence>
<feature type="chain" id="PRO_5010296084" evidence="2">
    <location>
        <begin position="21"/>
        <end position="385"/>
    </location>
</feature>
<evidence type="ECO:0000313" key="7">
    <source>
        <dbReference type="Proteomes" id="UP000182413"/>
    </source>
</evidence>
<feature type="domain" description="Hypersensitivity response secretion-like HrpJ" evidence="3">
    <location>
        <begin position="48"/>
        <end position="220"/>
    </location>
</feature>
<dbReference type="GO" id="GO:0019867">
    <property type="term" value="C:outer membrane"/>
    <property type="evidence" value="ECO:0007669"/>
    <property type="project" value="InterPro"/>
</dbReference>
<feature type="domain" description="Type III secretion system effector delivery regulator TyeA" evidence="4">
    <location>
        <begin position="316"/>
        <end position="367"/>
    </location>
</feature>
<dbReference type="InterPro" id="IPR010812">
    <property type="entry name" value="HrpJ-like"/>
</dbReference>
<evidence type="ECO:0000313" key="8">
    <source>
        <dbReference type="Proteomes" id="UP001278050"/>
    </source>
</evidence>
<dbReference type="InterPro" id="IPR013351">
    <property type="entry name" value="T3SS_TyeA-rel"/>
</dbReference>
<name>A0A1G7BNY8_9GAMM</name>
<evidence type="ECO:0000256" key="1">
    <source>
        <dbReference type="SAM" id="MobiDB-lite"/>
    </source>
</evidence>
<dbReference type="InterPro" id="IPR015144">
    <property type="entry name" value="T3SS_TyeA"/>
</dbReference>
<reference evidence="6 7" key="1">
    <citation type="submission" date="2016-10" db="EMBL/GenBank/DDBJ databases">
        <authorList>
            <person name="de Groot N.N."/>
        </authorList>
    </citation>
    <scope>NUCLEOTIDE SEQUENCE [LARGE SCALE GENOMIC DNA]</scope>
    <source>
        <strain evidence="6 7">JCM 10630</strain>
    </source>
</reference>
<evidence type="ECO:0000313" key="5">
    <source>
        <dbReference type="EMBL" id="MDX5993094.1"/>
    </source>
</evidence>
<dbReference type="OrthoDB" id="5863785at2"/>
<evidence type="ECO:0000256" key="2">
    <source>
        <dbReference type="SAM" id="SignalP"/>
    </source>
</evidence>
<dbReference type="Gene3D" id="1.20.1280.80">
    <property type="match status" value="1"/>
</dbReference>
<keyword evidence="2" id="KW-0732">Signal</keyword>
<dbReference type="Pfam" id="PF09059">
    <property type="entry name" value="TyeA"/>
    <property type="match status" value="1"/>
</dbReference>
<feature type="region of interest" description="Disordered" evidence="1">
    <location>
        <begin position="168"/>
        <end position="192"/>
    </location>
</feature>